<reference evidence="2" key="2">
    <citation type="journal article" date="2015" name="Data Brief">
        <title>Shoot transcriptome of the giant reed, Arundo donax.</title>
        <authorList>
            <person name="Barrero R.A."/>
            <person name="Guerrero F.D."/>
            <person name="Moolhuijzen P."/>
            <person name="Goolsby J.A."/>
            <person name="Tidwell J."/>
            <person name="Bellgard S.E."/>
            <person name="Bellgard M.I."/>
        </authorList>
    </citation>
    <scope>NUCLEOTIDE SEQUENCE</scope>
    <source>
        <tissue evidence="2">Shoot tissue taken approximately 20 cm above the soil surface</tissue>
    </source>
</reference>
<accession>A0A0A9FBR2</accession>
<protein>
    <submittedName>
        <fullName evidence="2">Uncharacterized protein</fullName>
    </submittedName>
</protein>
<dbReference type="AlphaFoldDB" id="A0A0A9FBR2"/>
<evidence type="ECO:0000256" key="1">
    <source>
        <dbReference type="SAM" id="MobiDB-lite"/>
    </source>
</evidence>
<name>A0A0A9FBR2_ARUDO</name>
<sequence>MVGVPRRGRFRRRDEAVAGGEGSASA</sequence>
<feature type="region of interest" description="Disordered" evidence="1">
    <location>
        <begin position="1"/>
        <end position="26"/>
    </location>
</feature>
<evidence type="ECO:0000313" key="2">
    <source>
        <dbReference type="EMBL" id="JAE09797.1"/>
    </source>
</evidence>
<organism evidence="2">
    <name type="scientific">Arundo donax</name>
    <name type="common">Giant reed</name>
    <name type="synonym">Donax arundinaceus</name>
    <dbReference type="NCBI Taxonomy" id="35708"/>
    <lineage>
        <taxon>Eukaryota</taxon>
        <taxon>Viridiplantae</taxon>
        <taxon>Streptophyta</taxon>
        <taxon>Embryophyta</taxon>
        <taxon>Tracheophyta</taxon>
        <taxon>Spermatophyta</taxon>
        <taxon>Magnoliopsida</taxon>
        <taxon>Liliopsida</taxon>
        <taxon>Poales</taxon>
        <taxon>Poaceae</taxon>
        <taxon>PACMAD clade</taxon>
        <taxon>Arundinoideae</taxon>
        <taxon>Arundineae</taxon>
        <taxon>Arundo</taxon>
    </lineage>
</organism>
<feature type="compositionally biased region" description="Basic residues" evidence="1">
    <location>
        <begin position="1"/>
        <end position="11"/>
    </location>
</feature>
<reference evidence="2" key="1">
    <citation type="submission" date="2014-09" db="EMBL/GenBank/DDBJ databases">
        <authorList>
            <person name="Magalhaes I.L.F."/>
            <person name="Oliveira U."/>
            <person name="Santos F.R."/>
            <person name="Vidigal T.H.D.A."/>
            <person name="Brescovit A.D."/>
            <person name="Santos A.J."/>
        </authorList>
    </citation>
    <scope>NUCLEOTIDE SEQUENCE</scope>
    <source>
        <tissue evidence="2">Shoot tissue taken approximately 20 cm above the soil surface</tissue>
    </source>
</reference>
<dbReference type="EMBL" id="GBRH01188099">
    <property type="protein sequence ID" value="JAE09797.1"/>
    <property type="molecule type" value="Transcribed_RNA"/>
</dbReference>
<proteinExistence type="predicted"/>